<dbReference type="InterPro" id="IPR003439">
    <property type="entry name" value="ABC_transporter-like_ATP-bd"/>
</dbReference>
<comment type="caution">
    <text evidence="11">The sequence shown here is derived from an EMBL/GenBank/DDBJ whole genome shotgun (WGS) entry which is preliminary data.</text>
</comment>
<dbReference type="GO" id="GO:0140359">
    <property type="term" value="F:ABC-type transporter activity"/>
    <property type="evidence" value="ECO:0007669"/>
    <property type="project" value="InterPro"/>
</dbReference>
<dbReference type="InterPro" id="IPR017871">
    <property type="entry name" value="ABC_transporter-like_CS"/>
</dbReference>
<dbReference type="Gene3D" id="3.40.50.300">
    <property type="entry name" value="P-loop containing nucleotide triphosphate hydrolases"/>
    <property type="match status" value="1"/>
</dbReference>
<evidence type="ECO:0000256" key="8">
    <source>
        <dbReference type="SAM" id="Phobius"/>
    </source>
</evidence>
<feature type="transmembrane region" description="Helical" evidence="8">
    <location>
        <begin position="12"/>
        <end position="36"/>
    </location>
</feature>
<keyword evidence="6 8" id="KW-0472">Membrane</keyword>
<dbReference type="PANTHER" id="PTHR24221">
    <property type="entry name" value="ATP-BINDING CASSETTE SUB-FAMILY B"/>
    <property type="match status" value="1"/>
</dbReference>
<feature type="transmembrane region" description="Helical" evidence="8">
    <location>
        <begin position="126"/>
        <end position="146"/>
    </location>
</feature>
<dbReference type="PANTHER" id="PTHR24221:SF654">
    <property type="entry name" value="ATP-BINDING CASSETTE SUB-FAMILY B MEMBER 6"/>
    <property type="match status" value="1"/>
</dbReference>
<dbReference type="PROSITE" id="PS50929">
    <property type="entry name" value="ABC_TM1F"/>
    <property type="match status" value="1"/>
</dbReference>
<dbReference type="RefSeq" id="WP_007000538.1">
    <property type="nucleotide sequence ID" value="NZ_JH992955.1"/>
</dbReference>
<keyword evidence="2 8" id="KW-0812">Transmembrane</keyword>
<feature type="domain" description="ABC transporter" evidence="9">
    <location>
        <begin position="387"/>
        <end position="620"/>
    </location>
</feature>
<dbReference type="SUPFAM" id="SSF90123">
    <property type="entry name" value="ABC transporter transmembrane region"/>
    <property type="match status" value="1"/>
</dbReference>
<feature type="region of interest" description="Disordered" evidence="7">
    <location>
        <begin position="309"/>
        <end position="370"/>
    </location>
</feature>
<keyword evidence="4" id="KW-0067">ATP-binding</keyword>
<dbReference type="HOGENOM" id="CLU_000604_84_9_11"/>
<dbReference type="PATRIC" id="fig|883066.3.peg.332"/>
<evidence type="ECO:0000256" key="4">
    <source>
        <dbReference type="ARBA" id="ARBA00022840"/>
    </source>
</evidence>
<evidence type="ECO:0000256" key="7">
    <source>
        <dbReference type="SAM" id="MobiDB-lite"/>
    </source>
</evidence>
<keyword evidence="5 8" id="KW-1133">Transmembrane helix</keyword>
<comment type="subcellular location">
    <subcellularLocation>
        <location evidence="1">Cell membrane</location>
        <topology evidence="1">Multi-pass membrane protein</topology>
    </subcellularLocation>
</comment>
<dbReference type="SMART" id="SM00382">
    <property type="entry name" value="AAA"/>
    <property type="match status" value="1"/>
</dbReference>
<proteinExistence type="predicted"/>
<keyword evidence="12" id="KW-1185">Reference proteome</keyword>
<dbReference type="InterPro" id="IPR011527">
    <property type="entry name" value="ABC1_TM_dom"/>
</dbReference>
<protein>
    <recommendedName>
        <fullName evidence="13">ABC transporter ATP-binding protein</fullName>
    </recommendedName>
</protein>
<dbReference type="EMBL" id="AGWL01000002">
    <property type="protein sequence ID" value="EKU95533.1"/>
    <property type="molecule type" value="Genomic_DNA"/>
</dbReference>
<feature type="transmembrane region" description="Helical" evidence="8">
    <location>
        <begin position="48"/>
        <end position="67"/>
    </location>
</feature>
<dbReference type="Proteomes" id="UP000009888">
    <property type="component" value="Unassembled WGS sequence"/>
</dbReference>
<feature type="transmembrane region" description="Helical" evidence="8">
    <location>
        <begin position="235"/>
        <end position="256"/>
    </location>
</feature>
<name>K9EFV8_9ACTO</name>
<evidence type="ECO:0000256" key="2">
    <source>
        <dbReference type="ARBA" id="ARBA00022692"/>
    </source>
</evidence>
<sequence length="624" mass="65520">MQIISQSGKRGAALAGVWRFATIAFTAATLVIATGFFTRPEGEASADVGQVVALGVCALFAGIAAFAEMETGGRAAREEERRLRARLLGHSFALSEKGSPSTYAAGRLLSMLTDSVERVTEFRQNYLGATIGSLLAPAAILIYMAVAIDPVVGIGGLIAMPLIPVLLGVFMKFFRKSSGANRRRRSELSAAYLDAIRNMSTIRLFNAGPRIERDLAEKGEANRRSIMKLLAGNQIVIIVVDGLCGLLLICLIAGLAMMRGASLSTAEALTIVLLTVLLLDPLSRVAGFFYIGMGGRAAQKAITRYLSGAGQSGGHPAGHAGEHPGGHPAGHPAERGEHPSAHRGGHPGAGATAEPSKTQLPQAQPAAEATAMVTETDMLELETSGGVVARNVSFDYGRGKVLDGVDLTIRPGSKVALVGPSGAGKSTLFNLLRGALALQSGQIAVGSARASRGKPGELRRECAVVAQNTWLFTGTVADNVRMAAPGASDEEIWRALDAAQVGEDVRAMPEGINTYLGEDSALISGGQAQRIALARALASGRRILFLDEATSQIDIESEARIIAALRDLPADWTVLMVSHRHSLLEIADEIYELRAGEPGIRRLAGGAENASAGAHNEKRGERHE</sequence>
<dbReference type="PROSITE" id="PS50893">
    <property type="entry name" value="ABC_TRANSPORTER_2"/>
    <property type="match status" value="1"/>
</dbReference>
<dbReference type="PROSITE" id="PS00211">
    <property type="entry name" value="ABC_TRANSPORTER_1"/>
    <property type="match status" value="1"/>
</dbReference>
<dbReference type="eggNOG" id="COG1132">
    <property type="taxonomic scope" value="Bacteria"/>
</dbReference>
<dbReference type="Pfam" id="PF00005">
    <property type="entry name" value="ABC_tran"/>
    <property type="match status" value="1"/>
</dbReference>
<dbReference type="STRING" id="202789.GCA_001457435_00398"/>
<feature type="domain" description="ABC transmembrane type-1" evidence="10">
    <location>
        <begin position="11"/>
        <end position="294"/>
    </location>
</feature>
<dbReference type="InterPro" id="IPR036640">
    <property type="entry name" value="ABC1_TM_sf"/>
</dbReference>
<evidence type="ECO:0000256" key="1">
    <source>
        <dbReference type="ARBA" id="ARBA00004651"/>
    </source>
</evidence>
<organism evidence="11 12">
    <name type="scientific">Actinobaculum massiliense ACS-171-V-Col2</name>
    <dbReference type="NCBI Taxonomy" id="883066"/>
    <lineage>
        <taxon>Bacteria</taxon>
        <taxon>Bacillati</taxon>
        <taxon>Actinomycetota</taxon>
        <taxon>Actinomycetes</taxon>
        <taxon>Actinomycetales</taxon>
        <taxon>Actinomycetaceae</taxon>
        <taxon>Actinobaculum</taxon>
    </lineage>
</organism>
<dbReference type="AlphaFoldDB" id="K9EFV8"/>
<reference evidence="11 12" key="1">
    <citation type="submission" date="2012-09" db="EMBL/GenBank/DDBJ databases">
        <title>The Genome Sequence of Actinobaculum massiliae ACS-171-V-COL2.</title>
        <authorList>
            <consortium name="The Broad Institute Genome Sequencing Platform"/>
            <person name="Earl A."/>
            <person name="Ward D."/>
            <person name="Feldgarden M."/>
            <person name="Gevers D."/>
            <person name="Saerens B."/>
            <person name="Vaneechoutte M."/>
            <person name="Walker B."/>
            <person name="Young S.K."/>
            <person name="Zeng Q."/>
            <person name="Gargeya S."/>
            <person name="Fitzgerald M."/>
            <person name="Haas B."/>
            <person name="Abouelleil A."/>
            <person name="Alvarado L."/>
            <person name="Arachchi H.M."/>
            <person name="Berlin A."/>
            <person name="Chapman S.B."/>
            <person name="Goldberg J."/>
            <person name="Griggs A."/>
            <person name="Gujja S."/>
            <person name="Hansen M."/>
            <person name="Howarth C."/>
            <person name="Imamovic A."/>
            <person name="Larimer J."/>
            <person name="McCowen C."/>
            <person name="Montmayeur A."/>
            <person name="Murphy C."/>
            <person name="Neiman D."/>
            <person name="Pearson M."/>
            <person name="Priest M."/>
            <person name="Roberts A."/>
            <person name="Saif S."/>
            <person name="Shea T."/>
            <person name="Sisk P."/>
            <person name="Sykes S."/>
            <person name="Wortman J."/>
            <person name="Nusbaum C."/>
            <person name="Birren B."/>
        </authorList>
    </citation>
    <scope>NUCLEOTIDE SEQUENCE [LARGE SCALE GENOMIC DNA]</scope>
    <source>
        <strain evidence="12">ACS-171-V-Col2</strain>
    </source>
</reference>
<dbReference type="InterPro" id="IPR003593">
    <property type="entry name" value="AAA+_ATPase"/>
</dbReference>
<dbReference type="InterPro" id="IPR027417">
    <property type="entry name" value="P-loop_NTPase"/>
</dbReference>
<dbReference type="GO" id="GO:0016887">
    <property type="term" value="F:ATP hydrolysis activity"/>
    <property type="evidence" value="ECO:0007669"/>
    <property type="project" value="InterPro"/>
</dbReference>
<dbReference type="InterPro" id="IPR039421">
    <property type="entry name" value="Type_1_exporter"/>
</dbReference>
<dbReference type="GO" id="GO:0005886">
    <property type="term" value="C:plasma membrane"/>
    <property type="evidence" value="ECO:0007669"/>
    <property type="project" value="UniProtKB-SubCell"/>
</dbReference>
<evidence type="ECO:0000256" key="3">
    <source>
        <dbReference type="ARBA" id="ARBA00022741"/>
    </source>
</evidence>
<gene>
    <name evidence="11" type="ORF">HMPREF9233_00320</name>
</gene>
<evidence type="ECO:0000259" key="10">
    <source>
        <dbReference type="PROSITE" id="PS50929"/>
    </source>
</evidence>
<evidence type="ECO:0008006" key="13">
    <source>
        <dbReference type="Google" id="ProtNLM"/>
    </source>
</evidence>
<evidence type="ECO:0000313" key="12">
    <source>
        <dbReference type="Proteomes" id="UP000009888"/>
    </source>
</evidence>
<dbReference type="GO" id="GO:0005524">
    <property type="term" value="F:ATP binding"/>
    <property type="evidence" value="ECO:0007669"/>
    <property type="project" value="UniProtKB-KW"/>
</dbReference>
<evidence type="ECO:0000259" key="9">
    <source>
        <dbReference type="PROSITE" id="PS50893"/>
    </source>
</evidence>
<dbReference type="CDD" id="cd03228">
    <property type="entry name" value="ABCC_MRP_Like"/>
    <property type="match status" value="1"/>
</dbReference>
<feature type="transmembrane region" description="Helical" evidence="8">
    <location>
        <begin position="152"/>
        <end position="174"/>
    </location>
</feature>
<dbReference type="Pfam" id="PF00664">
    <property type="entry name" value="ABC_membrane"/>
    <property type="match status" value="1"/>
</dbReference>
<dbReference type="SUPFAM" id="SSF52540">
    <property type="entry name" value="P-loop containing nucleoside triphosphate hydrolases"/>
    <property type="match status" value="1"/>
</dbReference>
<accession>K9EFV8</accession>
<evidence type="ECO:0000256" key="6">
    <source>
        <dbReference type="ARBA" id="ARBA00023136"/>
    </source>
</evidence>
<evidence type="ECO:0000313" key="11">
    <source>
        <dbReference type="EMBL" id="EKU95533.1"/>
    </source>
</evidence>
<evidence type="ECO:0000256" key="5">
    <source>
        <dbReference type="ARBA" id="ARBA00022989"/>
    </source>
</evidence>
<feature type="transmembrane region" description="Helical" evidence="8">
    <location>
        <begin position="268"/>
        <end position="291"/>
    </location>
</feature>
<keyword evidence="3" id="KW-0547">Nucleotide-binding</keyword>
<dbReference type="Gene3D" id="1.20.1560.10">
    <property type="entry name" value="ABC transporter type 1, transmembrane domain"/>
    <property type="match status" value="1"/>
</dbReference>